<evidence type="ECO:0000313" key="2">
    <source>
        <dbReference type="EnsemblMetazoa" id="CJA39650.1"/>
    </source>
</evidence>
<evidence type="ECO:0000313" key="3">
    <source>
        <dbReference type="Proteomes" id="UP000005237"/>
    </source>
</evidence>
<feature type="transmembrane region" description="Helical" evidence="1">
    <location>
        <begin position="23"/>
        <end position="41"/>
    </location>
</feature>
<name>A0A8R1IQJ8_CAEJA</name>
<keyword evidence="1" id="KW-1133">Transmembrane helix</keyword>
<dbReference type="AlphaFoldDB" id="A0A8R1IQJ8"/>
<protein>
    <submittedName>
        <fullName evidence="2">Uncharacterized protein</fullName>
    </submittedName>
</protein>
<dbReference type="Proteomes" id="UP000005237">
    <property type="component" value="Unassembled WGS sequence"/>
</dbReference>
<reference evidence="2" key="2">
    <citation type="submission" date="2022-06" db="UniProtKB">
        <authorList>
            <consortium name="EnsemblMetazoa"/>
        </authorList>
    </citation>
    <scope>IDENTIFICATION</scope>
    <source>
        <strain evidence="2">DF5081</strain>
    </source>
</reference>
<keyword evidence="3" id="KW-1185">Reference proteome</keyword>
<keyword evidence="1" id="KW-0472">Membrane</keyword>
<sequence>MCCVERYYCAWYMRWIVANLQKIIILFVVSVYIFFLIYYVATSMGRKRKNEDFSGNEYEAIPESDDE</sequence>
<accession>A0A8R1IQJ8</accession>
<dbReference type="EnsemblMetazoa" id="CJA39650.1">
    <property type="protein sequence ID" value="CJA39650.1"/>
    <property type="gene ID" value="WBGene00215497"/>
</dbReference>
<proteinExistence type="predicted"/>
<reference evidence="3" key="1">
    <citation type="submission" date="2010-08" db="EMBL/GenBank/DDBJ databases">
        <authorList>
            <consortium name="Caenorhabditis japonica Sequencing Consortium"/>
            <person name="Wilson R.K."/>
        </authorList>
    </citation>
    <scope>NUCLEOTIDE SEQUENCE [LARGE SCALE GENOMIC DNA]</scope>
    <source>
        <strain evidence="3">DF5081</strain>
    </source>
</reference>
<organism evidence="2 3">
    <name type="scientific">Caenorhabditis japonica</name>
    <dbReference type="NCBI Taxonomy" id="281687"/>
    <lineage>
        <taxon>Eukaryota</taxon>
        <taxon>Metazoa</taxon>
        <taxon>Ecdysozoa</taxon>
        <taxon>Nematoda</taxon>
        <taxon>Chromadorea</taxon>
        <taxon>Rhabditida</taxon>
        <taxon>Rhabditina</taxon>
        <taxon>Rhabditomorpha</taxon>
        <taxon>Rhabditoidea</taxon>
        <taxon>Rhabditidae</taxon>
        <taxon>Peloderinae</taxon>
        <taxon>Caenorhabditis</taxon>
    </lineage>
</organism>
<keyword evidence="1" id="KW-0812">Transmembrane</keyword>
<evidence type="ECO:0000256" key="1">
    <source>
        <dbReference type="SAM" id="Phobius"/>
    </source>
</evidence>